<dbReference type="AlphaFoldDB" id="A0A9P4HH94"/>
<reference evidence="2" key="1">
    <citation type="journal article" date="2020" name="Stud. Mycol.">
        <title>101 Dothideomycetes genomes: a test case for predicting lifestyles and emergence of pathogens.</title>
        <authorList>
            <person name="Haridas S."/>
            <person name="Albert R."/>
            <person name="Binder M."/>
            <person name="Bloem J."/>
            <person name="Labutti K."/>
            <person name="Salamov A."/>
            <person name="Andreopoulos B."/>
            <person name="Baker S."/>
            <person name="Barry K."/>
            <person name="Bills G."/>
            <person name="Bluhm B."/>
            <person name="Cannon C."/>
            <person name="Castanera R."/>
            <person name="Culley D."/>
            <person name="Daum C."/>
            <person name="Ezra D."/>
            <person name="Gonzalez J."/>
            <person name="Henrissat B."/>
            <person name="Kuo A."/>
            <person name="Liang C."/>
            <person name="Lipzen A."/>
            <person name="Lutzoni F."/>
            <person name="Magnuson J."/>
            <person name="Mondo S."/>
            <person name="Nolan M."/>
            <person name="Ohm R."/>
            <person name="Pangilinan J."/>
            <person name="Park H.-J."/>
            <person name="Ramirez L."/>
            <person name="Alfaro M."/>
            <person name="Sun H."/>
            <person name="Tritt A."/>
            <person name="Yoshinaga Y."/>
            <person name="Zwiers L.-H."/>
            <person name="Turgeon B."/>
            <person name="Goodwin S."/>
            <person name="Spatafora J."/>
            <person name="Crous P."/>
            <person name="Grigoriev I."/>
        </authorList>
    </citation>
    <scope>NUCLEOTIDE SEQUENCE</scope>
    <source>
        <strain evidence="2">CBS 110217</strain>
    </source>
</reference>
<sequence length="505" mass="55919">MQRKLKSVFRSSSKKKASDQSDRSSSGSAPNSPQTDRRGTSLEERNRPRTSSSSQGGARGNSRSRPLSSAYDSRRVSNASGSQPVATDYAQHRSSEQPNESIANDYKAYLPALSPVDDSHDEYMTLGGDRRLINGESDGRHEEDVADRNIDRYRTSLDMSKRKPLPATPGSAITEHESQRKYSGAASNGSAISTVGSTATGPHEKNQRKQAGFPSRAAQEESRVGWNRRRPRGSESDDDAPRSPPEDMTIRQILSTAPEGTHAQDMAVGIDGQRDIERQIEQMLDGVVDLNNTVDEDKEVTWAPGMLGPRTRRPLKDIHKPVYDIEVLPPRHWIPNPDGEGLIEISADELPSRTGKNRRWKIVMEEEERPAEQTPSWRTEPDIVEGPTTMTEEGFERKETTIIHPPTLQDMTDYAGLVQPVHFDHKTGKRWLGEITTMHQLRSQLGQVVDPESMDMRDMAENLPQVLAVSELPELSKTTSVSRKPVTGPVPAQLGQLGARTGIAV</sequence>
<feature type="region of interest" description="Disordered" evidence="1">
    <location>
        <begin position="1"/>
        <end position="246"/>
    </location>
</feature>
<dbReference type="Proteomes" id="UP000799777">
    <property type="component" value="Unassembled WGS sequence"/>
</dbReference>
<dbReference type="OrthoDB" id="5325276at2759"/>
<feature type="compositionally biased region" description="Polar residues" evidence="1">
    <location>
        <begin position="185"/>
        <end position="200"/>
    </location>
</feature>
<proteinExistence type="predicted"/>
<evidence type="ECO:0000313" key="3">
    <source>
        <dbReference type="Proteomes" id="UP000799777"/>
    </source>
</evidence>
<organism evidence="2 3">
    <name type="scientific">Setomelanomma holmii</name>
    <dbReference type="NCBI Taxonomy" id="210430"/>
    <lineage>
        <taxon>Eukaryota</taxon>
        <taxon>Fungi</taxon>
        <taxon>Dikarya</taxon>
        <taxon>Ascomycota</taxon>
        <taxon>Pezizomycotina</taxon>
        <taxon>Dothideomycetes</taxon>
        <taxon>Pleosporomycetidae</taxon>
        <taxon>Pleosporales</taxon>
        <taxon>Pleosporineae</taxon>
        <taxon>Phaeosphaeriaceae</taxon>
        <taxon>Setomelanomma</taxon>
    </lineage>
</organism>
<evidence type="ECO:0000256" key="1">
    <source>
        <dbReference type="SAM" id="MobiDB-lite"/>
    </source>
</evidence>
<feature type="compositionally biased region" description="Basic and acidic residues" evidence="1">
    <location>
        <begin position="232"/>
        <end position="246"/>
    </location>
</feature>
<feature type="compositionally biased region" description="Basic and acidic residues" evidence="1">
    <location>
        <begin position="35"/>
        <end position="47"/>
    </location>
</feature>
<feature type="compositionally biased region" description="Basic residues" evidence="1">
    <location>
        <begin position="1"/>
        <end position="15"/>
    </location>
</feature>
<dbReference type="EMBL" id="ML978159">
    <property type="protein sequence ID" value="KAF2034975.1"/>
    <property type="molecule type" value="Genomic_DNA"/>
</dbReference>
<accession>A0A9P4HH94</accession>
<feature type="region of interest" description="Disordered" evidence="1">
    <location>
        <begin position="367"/>
        <end position="387"/>
    </location>
</feature>
<evidence type="ECO:0000313" key="2">
    <source>
        <dbReference type="EMBL" id="KAF2034975.1"/>
    </source>
</evidence>
<feature type="compositionally biased region" description="Polar residues" evidence="1">
    <location>
        <begin position="49"/>
        <end position="85"/>
    </location>
</feature>
<protein>
    <submittedName>
        <fullName evidence="2">Uncharacterized protein</fullName>
    </submittedName>
</protein>
<comment type="caution">
    <text evidence="2">The sequence shown here is derived from an EMBL/GenBank/DDBJ whole genome shotgun (WGS) entry which is preliminary data.</text>
</comment>
<name>A0A9P4HH94_9PLEO</name>
<feature type="compositionally biased region" description="Basic and acidic residues" evidence="1">
    <location>
        <begin position="117"/>
        <end position="161"/>
    </location>
</feature>
<keyword evidence="3" id="KW-1185">Reference proteome</keyword>
<gene>
    <name evidence="2" type="ORF">EK21DRAFT_97173</name>
</gene>